<evidence type="ECO:0000259" key="1">
    <source>
        <dbReference type="Pfam" id="PF14832"/>
    </source>
</evidence>
<dbReference type="InterPro" id="IPR014347">
    <property type="entry name" value="Tautomerase/MIF_sf"/>
</dbReference>
<dbReference type="AlphaFoldDB" id="A0A9P8US38"/>
<dbReference type="OrthoDB" id="9981319at2759"/>
<reference evidence="2" key="1">
    <citation type="journal article" date="2021" name="Nat. Commun.">
        <title>Genetic determinants of endophytism in the Arabidopsis root mycobiome.</title>
        <authorList>
            <person name="Mesny F."/>
            <person name="Miyauchi S."/>
            <person name="Thiergart T."/>
            <person name="Pickel B."/>
            <person name="Atanasova L."/>
            <person name="Karlsson M."/>
            <person name="Huettel B."/>
            <person name="Barry K.W."/>
            <person name="Haridas S."/>
            <person name="Chen C."/>
            <person name="Bauer D."/>
            <person name="Andreopoulos W."/>
            <person name="Pangilinan J."/>
            <person name="LaButti K."/>
            <person name="Riley R."/>
            <person name="Lipzen A."/>
            <person name="Clum A."/>
            <person name="Drula E."/>
            <person name="Henrissat B."/>
            <person name="Kohler A."/>
            <person name="Grigoriev I.V."/>
            <person name="Martin F.M."/>
            <person name="Hacquard S."/>
        </authorList>
    </citation>
    <scope>NUCLEOTIDE SEQUENCE</scope>
    <source>
        <strain evidence="2">MPI-SDFR-AT-0073</strain>
    </source>
</reference>
<dbReference type="EMBL" id="JAGPXC010000002">
    <property type="protein sequence ID" value="KAH6658000.1"/>
    <property type="molecule type" value="Genomic_DNA"/>
</dbReference>
<dbReference type="RefSeq" id="XP_045962234.1">
    <property type="nucleotide sequence ID" value="XM_046106912.1"/>
</dbReference>
<feature type="domain" description="Tautomerase cis-CaaD-like" evidence="1">
    <location>
        <begin position="1"/>
        <end position="139"/>
    </location>
</feature>
<keyword evidence="3" id="KW-1185">Reference proteome</keyword>
<name>A0A9P8US38_9PEZI</name>
<proteinExistence type="predicted"/>
<dbReference type="GeneID" id="70135803"/>
<organism evidence="2 3">
    <name type="scientific">Truncatella angustata</name>
    <dbReference type="NCBI Taxonomy" id="152316"/>
    <lineage>
        <taxon>Eukaryota</taxon>
        <taxon>Fungi</taxon>
        <taxon>Dikarya</taxon>
        <taxon>Ascomycota</taxon>
        <taxon>Pezizomycotina</taxon>
        <taxon>Sordariomycetes</taxon>
        <taxon>Xylariomycetidae</taxon>
        <taxon>Amphisphaeriales</taxon>
        <taxon>Sporocadaceae</taxon>
        <taxon>Truncatella</taxon>
    </lineage>
</organism>
<gene>
    <name evidence="2" type="ORF">BKA67DRAFT_656232</name>
</gene>
<evidence type="ECO:0000313" key="2">
    <source>
        <dbReference type="EMBL" id="KAH6658000.1"/>
    </source>
</evidence>
<dbReference type="Proteomes" id="UP000758603">
    <property type="component" value="Unassembled WGS sequence"/>
</dbReference>
<sequence length="177" mass="19780">MPMYEIEHIAPLTQIQKDALAQAITEIHSSKFTTPRIFVNVKITDARQQVTYVAGNARPSNRITAHVRTSASRTQEDFNQLCNNIHVAWSSIVHPGHPTKPPADQELRAVFIFGDIVAGWEAGFAIPSAGQDAQWARDNLEAFKEKARAGDEDFEDLVHELSTREEFQQSGSVELLK</sequence>
<evidence type="ECO:0000313" key="3">
    <source>
        <dbReference type="Proteomes" id="UP000758603"/>
    </source>
</evidence>
<dbReference type="Gene3D" id="3.30.429.10">
    <property type="entry name" value="Macrophage Migration Inhibitory Factor"/>
    <property type="match status" value="1"/>
</dbReference>
<accession>A0A9P8US38</accession>
<protein>
    <recommendedName>
        <fullName evidence="1">Tautomerase cis-CaaD-like domain-containing protein</fullName>
    </recommendedName>
</protein>
<dbReference type="Pfam" id="PF14832">
    <property type="entry name" value="Tautomerase_3"/>
    <property type="match status" value="1"/>
</dbReference>
<comment type="caution">
    <text evidence="2">The sequence shown here is derived from an EMBL/GenBank/DDBJ whole genome shotgun (WGS) entry which is preliminary data.</text>
</comment>
<dbReference type="InterPro" id="IPR028116">
    <property type="entry name" value="Cis-CaaD-like"/>
</dbReference>